<dbReference type="Proteomes" id="UP000199592">
    <property type="component" value="Unassembled WGS sequence"/>
</dbReference>
<dbReference type="AlphaFoldDB" id="A0A1H2X3T3"/>
<evidence type="ECO:0000313" key="1">
    <source>
        <dbReference type="EMBL" id="SDW87542.1"/>
    </source>
</evidence>
<gene>
    <name evidence="1" type="ORF">SAMN04487892_2580</name>
</gene>
<proteinExistence type="predicted"/>
<evidence type="ECO:0008006" key="3">
    <source>
        <dbReference type="Google" id="ProtNLM"/>
    </source>
</evidence>
<dbReference type="RefSeq" id="WP_090293466.1">
    <property type="nucleotide sequence ID" value="NZ_FNKI01000001.1"/>
</dbReference>
<organism evidence="1 2">
    <name type="scientific">Flagellimonas zhangzhouensis</name>
    <dbReference type="NCBI Taxonomy" id="1073328"/>
    <lineage>
        <taxon>Bacteria</taxon>
        <taxon>Pseudomonadati</taxon>
        <taxon>Bacteroidota</taxon>
        <taxon>Flavobacteriia</taxon>
        <taxon>Flavobacteriales</taxon>
        <taxon>Flavobacteriaceae</taxon>
        <taxon>Flagellimonas</taxon>
    </lineage>
</organism>
<dbReference type="OrthoDB" id="966005at2"/>
<name>A0A1H2X3T3_9FLAO</name>
<dbReference type="EMBL" id="FNMY01000003">
    <property type="protein sequence ID" value="SDW87542.1"/>
    <property type="molecule type" value="Genomic_DNA"/>
</dbReference>
<accession>A0A1H2X3T3</accession>
<dbReference type="STRING" id="1073328.SAMN05216294_1200"/>
<keyword evidence="2" id="KW-1185">Reference proteome</keyword>
<reference evidence="2" key="1">
    <citation type="submission" date="2016-10" db="EMBL/GenBank/DDBJ databases">
        <authorList>
            <person name="Varghese N."/>
            <person name="Submissions S."/>
        </authorList>
    </citation>
    <scope>NUCLEOTIDE SEQUENCE [LARGE SCALE GENOMIC DNA]</scope>
    <source>
        <strain evidence="2">DSM 25030</strain>
    </source>
</reference>
<evidence type="ECO:0000313" key="2">
    <source>
        <dbReference type="Proteomes" id="UP000199592"/>
    </source>
</evidence>
<protein>
    <recommendedName>
        <fullName evidence="3">Outer membrane protein beta-barrel domain-containing protein</fullName>
    </recommendedName>
</protein>
<sequence>MKNAITIVLLLFYGLVWSQNNLLYGELGGAGPFFSVNYERQLFSDSHLNFRIGTGVNPGIFDEPLIFTIPLGVYYLWNMNKGNFFEWGVTNTIVLNDVGEDEGLFLIPNIGYRKYYPNKKVILKLTFCPIFFDTDEIIPWAGISVGHRF</sequence>